<dbReference type="AlphaFoldDB" id="A0A1G4IKX8"/>
<proteinExistence type="predicted"/>
<evidence type="ECO:0000256" key="1">
    <source>
        <dbReference type="SAM" id="MobiDB-lite"/>
    </source>
</evidence>
<sequence>MLRRLAVFRPLRAVGNSVFAVPLGAIGFRSQDFSTSNGGNDRKNSNSGTSTHFDIQDVDADRLTHRYWDDVDSPYDVEIIELVEELGPDIYGSIYPEDRPLLSQEFLKV</sequence>
<accession>A0A1G4IKX8</accession>
<feature type="compositionally biased region" description="Polar residues" evidence="1">
    <location>
        <begin position="31"/>
        <end position="53"/>
    </location>
</feature>
<dbReference type="Proteomes" id="UP000195570">
    <property type="component" value="Unassembled WGS sequence"/>
</dbReference>
<reference evidence="2" key="1">
    <citation type="submission" date="2016-09" db="EMBL/GenBank/DDBJ databases">
        <authorList>
            <person name="Hebert L."/>
            <person name="Moumen B."/>
        </authorList>
    </citation>
    <scope>NUCLEOTIDE SEQUENCE [LARGE SCALE GENOMIC DNA]</scope>
    <source>
        <strain evidence="2">OVI</strain>
    </source>
</reference>
<organism evidence="2 3">
    <name type="scientific">Trypanosoma equiperdum</name>
    <dbReference type="NCBI Taxonomy" id="5694"/>
    <lineage>
        <taxon>Eukaryota</taxon>
        <taxon>Discoba</taxon>
        <taxon>Euglenozoa</taxon>
        <taxon>Kinetoplastea</taxon>
        <taxon>Metakinetoplastina</taxon>
        <taxon>Trypanosomatida</taxon>
        <taxon>Trypanosomatidae</taxon>
        <taxon>Trypanosoma</taxon>
    </lineage>
</organism>
<protein>
    <submittedName>
        <fullName evidence="2">Uncharacterized protein</fullName>
    </submittedName>
</protein>
<dbReference type="GeneID" id="92379379"/>
<comment type="caution">
    <text evidence="2">The sequence shown here is derived from an EMBL/GenBank/DDBJ whole genome shotgun (WGS) entry which is preliminary data.</text>
</comment>
<dbReference type="RefSeq" id="XP_067083638.1">
    <property type="nucleotide sequence ID" value="XM_067227537.1"/>
</dbReference>
<dbReference type="EMBL" id="CZPT02002020">
    <property type="protein sequence ID" value="SCU73245.1"/>
    <property type="molecule type" value="Genomic_DNA"/>
</dbReference>
<gene>
    <name evidence="2" type="ORF">TEOVI_000543900</name>
</gene>
<dbReference type="VEuPathDB" id="TriTrypDB:TEOVI_000543900"/>
<feature type="region of interest" description="Disordered" evidence="1">
    <location>
        <begin position="30"/>
        <end position="53"/>
    </location>
</feature>
<evidence type="ECO:0000313" key="3">
    <source>
        <dbReference type="Proteomes" id="UP000195570"/>
    </source>
</evidence>
<name>A0A1G4IKX8_TRYEQ</name>
<evidence type="ECO:0000313" key="2">
    <source>
        <dbReference type="EMBL" id="SCU73245.1"/>
    </source>
</evidence>
<keyword evidence="3" id="KW-1185">Reference proteome</keyword>